<keyword evidence="2 5" id="KW-0808">Transferase</keyword>
<dbReference type="InterPro" id="IPR004398">
    <property type="entry name" value="RNA_MeTrfase_RsmD"/>
</dbReference>
<gene>
    <name evidence="5" type="primary">rsmD</name>
    <name evidence="5" type="ORF">NCTC9637_00778</name>
</gene>
<dbReference type="Proteomes" id="UP000255099">
    <property type="component" value="Unassembled WGS sequence"/>
</dbReference>
<dbReference type="InterPro" id="IPR009525">
    <property type="entry name" value="DUF1145"/>
</dbReference>
<dbReference type="Pfam" id="PF06611">
    <property type="entry name" value="DUF1145"/>
    <property type="match status" value="1"/>
</dbReference>
<dbReference type="NCBIfam" id="TIGR00095">
    <property type="entry name" value="16S rRNA (guanine(966)-N(2))-methyltransferase RsmD"/>
    <property type="match status" value="1"/>
</dbReference>
<evidence type="ECO:0000256" key="4">
    <source>
        <dbReference type="SAM" id="Phobius"/>
    </source>
</evidence>
<dbReference type="InterPro" id="IPR029063">
    <property type="entry name" value="SAM-dependent_MTases_sf"/>
</dbReference>
<dbReference type="PANTHER" id="PTHR43542:SF1">
    <property type="entry name" value="METHYLTRANSFERASE"/>
    <property type="match status" value="1"/>
</dbReference>
<name>A0A377VW81_KLEPN</name>
<sequence>MKKPNHAGSGQIRIIGGQWRGRKLPVPESPGLRPTTDRVRETLFNWLAPSIVDAHCLDCFAGSGALGLEALSRYAASTTLLEMERGVAQQLQKKSRHPESESRQGDHHQHPQLPEPAGDPAPDRVRRPRRSVRGCWRRRYVCWRHKAGWPMRPWCTSKAKSKTAYRRCRLTGNCIVKKWPDRSPTVFTNVRPKESTMLINLGRLLMLCVWAFLLLNLFQPFPKPLNIFVNVALIFMILMHGLQLTLLKATQPKEAPPLSRFEQIRIFIFGGV</sequence>
<dbReference type="SUPFAM" id="SSF53335">
    <property type="entry name" value="S-adenosyl-L-methionine-dependent methyltransferases"/>
    <property type="match status" value="1"/>
</dbReference>
<accession>A0A377VW81</accession>
<feature type="compositionally biased region" description="Basic and acidic residues" evidence="3">
    <location>
        <begin position="97"/>
        <end position="109"/>
    </location>
</feature>
<evidence type="ECO:0000313" key="6">
    <source>
        <dbReference type="Proteomes" id="UP000255099"/>
    </source>
</evidence>
<evidence type="ECO:0000313" key="5">
    <source>
        <dbReference type="EMBL" id="STT45922.1"/>
    </source>
</evidence>
<keyword evidence="4" id="KW-0472">Membrane</keyword>
<dbReference type="EC" id="2.1.1.171" evidence="5"/>
<proteinExistence type="predicted"/>
<dbReference type="Pfam" id="PF03602">
    <property type="entry name" value="Cons_hypoth95"/>
    <property type="match status" value="1"/>
</dbReference>
<dbReference type="CDD" id="cd02440">
    <property type="entry name" value="AdoMet_MTases"/>
    <property type="match status" value="1"/>
</dbReference>
<dbReference type="Gene3D" id="3.40.50.150">
    <property type="entry name" value="Vaccinia Virus protein VP39"/>
    <property type="match status" value="1"/>
</dbReference>
<protein>
    <submittedName>
        <fullName evidence="5">Ribosomal RNA small subunit methyltransferase D</fullName>
        <ecNumber evidence="5">2.1.1.171</ecNumber>
    </submittedName>
</protein>
<evidence type="ECO:0000256" key="2">
    <source>
        <dbReference type="ARBA" id="ARBA00022679"/>
    </source>
</evidence>
<keyword evidence="4" id="KW-0812">Transmembrane</keyword>
<dbReference type="PANTHER" id="PTHR43542">
    <property type="entry name" value="METHYLTRANSFERASE"/>
    <property type="match status" value="1"/>
</dbReference>
<evidence type="ECO:0000256" key="3">
    <source>
        <dbReference type="SAM" id="MobiDB-lite"/>
    </source>
</evidence>
<keyword evidence="1 5" id="KW-0489">Methyltransferase</keyword>
<feature type="region of interest" description="Disordered" evidence="3">
    <location>
        <begin position="86"/>
        <end position="127"/>
    </location>
</feature>
<dbReference type="EMBL" id="UGLB01000003">
    <property type="protein sequence ID" value="STT45922.1"/>
    <property type="molecule type" value="Genomic_DNA"/>
</dbReference>
<dbReference type="AlphaFoldDB" id="A0A377VW81"/>
<evidence type="ECO:0000256" key="1">
    <source>
        <dbReference type="ARBA" id="ARBA00022603"/>
    </source>
</evidence>
<dbReference type="GO" id="GO:0052913">
    <property type="term" value="F:16S rRNA (guanine(966)-N(2))-methyltransferase activity"/>
    <property type="evidence" value="ECO:0007669"/>
    <property type="project" value="UniProtKB-EC"/>
</dbReference>
<feature type="transmembrane region" description="Helical" evidence="4">
    <location>
        <begin position="227"/>
        <end position="247"/>
    </location>
</feature>
<reference evidence="5 6" key="1">
    <citation type="submission" date="2018-06" db="EMBL/GenBank/DDBJ databases">
        <authorList>
            <consortium name="Pathogen Informatics"/>
            <person name="Doyle S."/>
        </authorList>
    </citation>
    <scope>NUCLEOTIDE SEQUENCE [LARGE SCALE GENOMIC DNA]</scope>
    <source>
        <strain evidence="5 6">NCTC9637</strain>
    </source>
</reference>
<keyword evidence="4" id="KW-1133">Transmembrane helix</keyword>
<dbReference type="NCBIfam" id="NF008158">
    <property type="entry name" value="PRK10910.1"/>
    <property type="match status" value="1"/>
</dbReference>
<organism evidence="5 6">
    <name type="scientific">Klebsiella pneumoniae</name>
    <dbReference type="NCBI Taxonomy" id="573"/>
    <lineage>
        <taxon>Bacteria</taxon>
        <taxon>Pseudomonadati</taxon>
        <taxon>Pseudomonadota</taxon>
        <taxon>Gammaproteobacteria</taxon>
        <taxon>Enterobacterales</taxon>
        <taxon>Enterobacteriaceae</taxon>
        <taxon>Klebsiella/Raoultella group</taxon>
        <taxon>Klebsiella</taxon>
        <taxon>Klebsiella pneumoniae complex</taxon>
    </lineage>
</organism>
<feature type="transmembrane region" description="Helical" evidence="4">
    <location>
        <begin position="201"/>
        <end position="221"/>
    </location>
</feature>